<dbReference type="PANTHER" id="PTHR35007">
    <property type="entry name" value="INTEGRAL MEMBRANE PROTEIN-RELATED"/>
    <property type="match status" value="1"/>
</dbReference>
<evidence type="ECO:0000313" key="9">
    <source>
        <dbReference type="Proteomes" id="UP000321617"/>
    </source>
</evidence>
<gene>
    <name evidence="8" type="ORF">LX16_4197</name>
</gene>
<keyword evidence="3 6" id="KW-0812">Transmembrane</keyword>
<keyword evidence="2" id="KW-1003">Cell membrane</keyword>
<dbReference type="OrthoDB" id="3267562at2"/>
<dbReference type="Proteomes" id="UP000321617">
    <property type="component" value="Unassembled WGS sequence"/>
</dbReference>
<dbReference type="RefSeq" id="WP_158645670.1">
    <property type="nucleotide sequence ID" value="NZ_BAABIJ010000003.1"/>
</dbReference>
<dbReference type="Pfam" id="PF00482">
    <property type="entry name" value="T2SSF"/>
    <property type="match status" value="1"/>
</dbReference>
<evidence type="ECO:0000313" key="8">
    <source>
        <dbReference type="EMBL" id="TWJ10773.1"/>
    </source>
</evidence>
<dbReference type="EMBL" id="VLLL01000007">
    <property type="protein sequence ID" value="TWJ10773.1"/>
    <property type="molecule type" value="Genomic_DNA"/>
</dbReference>
<name>A0A562UYU0_9ACTN</name>
<evidence type="ECO:0000256" key="1">
    <source>
        <dbReference type="ARBA" id="ARBA00004651"/>
    </source>
</evidence>
<comment type="caution">
    <text evidence="8">The sequence shown here is derived from an EMBL/GenBank/DDBJ whole genome shotgun (WGS) entry which is preliminary data.</text>
</comment>
<dbReference type="InterPro" id="IPR018076">
    <property type="entry name" value="T2SS_GspF_dom"/>
</dbReference>
<organism evidence="8 9">
    <name type="scientific">Stackebrandtia albiflava</name>
    <dbReference type="NCBI Taxonomy" id="406432"/>
    <lineage>
        <taxon>Bacteria</taxon>
        <taxon>Bacillati</taxon>
        <taxon>Actinomycetota</taxon>
        <taxon>Actinomycetes</taxon>
        <taxon>Glycomycetales</taxon>
        <taxon>Glycomycetaceae</taxon>
        <taxon>Stackebrandtia</taxon>
    </lineage>
</organism>
<protein>
    <submittedName>
        <fullName evidence="8">Type II secretion system (T2SS) protein F</fullName>
    </submittedName>
</protein>
<dbReference type="GO" id="GO:0005886">
    <property type="term" value="C:plasma membrane"/>
    <property type="evidence" value="ECO:0007669"/>
    <property type="project" value="UniProtKB-SubCell"/>
</dbReference>
<evidence type="ECO:0000256" key="4">
    <source>
        <dbReference type="ARBA" id="ARBA00022989"/>
    </source>
</evidence>
<keyword evidence="4 6" id="KW-1133">Transmembrane helix</keyword>
<evidence type="ECO:0000256" key="6">
    <source>
        <dbReference type="SAM" id="Phobius"/>
    </source>
</evidence>
<comment type="subcellular location">
    <subcellularLocation>
        <location evidence="1">Cell membrane</location>
        <topology evidence="1">Multi-pass membrane protein</topology>
    </subcellularLocation>
</comment>
<feature type="transmembrane region" description="Helical" evidence="6">
    <location>
        <begin position="30"/>
        <end position="59"/>
    </location>
</feature>
<reference evidence="8 9" key="1">
    <citation type="journal article" date="2013" name="Stand. Genomic Sci.">
        <title>Genomic Encyclopedia of Type Strains, Phase I: The one thousand microbial genomes (KMG-I) project.</title>
        <authorList>
            <person name="Kyrpides N.C."/>
            <person name="Woyke T."/>
            <person name="Eisen J.A."/>
            <person name="Garrity G."/>
            <person name="Lilburn T.G."/>
            <person name="Beck B.J."/>
            <person name="Whitman W.B."/>
            <person name="Hugenholtz P."/>
            <person name="Klenk H.P."/>
        </authorList>
    </citation>
    <scope>NUCLEOTIDE SEQUENCE [LARGE SCALE GENOMIC DNA]</scope>
    <source>
        <strain evidence="8 9">DSM 45044</strain>
    </source>
</reference>
<evidence type="ECO:0000256" key="3">
    <source>
        <dbReference type="ARBA" id="ARBA00022692"/>
    </source>
</evidence>
<feature type="transmembrane region" description="Helical" evidence="6">
    <location>
        <begin position="186"/>
        <end position="210"/>
    </location>
</feature>
<dbReference type="AlphaFoldDB" id="A0A562UYU0"/>
<sequence>MKATRRLRALSPAAADVPRRRLLHGWPVTVATGLAVAVVVGGVAGVVAGAATVAATRYATTRTGEERRRARRRRLAAELPSALDVAGACLSAGAPLPHAVIAAGNAGDGELADLLARYGRALLWGESAADAAAGLREIPGAEWFAAAVERSRWSGAALAEGMHRLAERLRAEHAVATAARAQRAGVWLVLPLCLCFLPAFVAAGLIPIVMSLMASVVSLP</sequence>
<evidence type="ECO:0000256" key="2">
    <source>
        <dbReference type="ARBA" id="ARBA00022475"/>
    </source>
</evidence>
<dbReference type="PANTHER" id="PTHR35007:SF3">
    <property type="entry name" value="POSSIBLE CONSERVED ALANINE RICH MEMBRANE PROTEIN"/>
    <property type="match status" value="1"/>
</dbReference>
<keyword evidence="9" id="KW-1185">Reference proteome</keyword>
<proteinExistence type="predicted"/>
<accession>A0A562UYU0</accession>
<keyword evidence="5 6" id="KW-0472">Membrane</keyword>
<evidence type="ECO:0000259" key="7">
    <source>
        <dbReference type="Pfam" id="PF00482"/>
    </source>
</evidence>
<evidence type="ECO:0000256" key="5">
    <source>
        <dbReference type="ARBA" id="ARBA00023136"/>
    </source>
</evidence>
<feature type="domain" description="Type II secretion system protein GspF" evidence="7">
    <location>
        <begin position="83"/>
        <end position="204"/>
    </location>
</feature>